<evidence type="ECO:0000313" key="2">
    <source>
        <dbReference type="EMBL" id="TBU53657.1"/>
    </source>
</evidence>
<keyword evidence="1" id="KW-1133">Transmembrane helix</keyword>
<dbReference type="AlphaFoldDB" id="A0A4Q9PHZ2"/>
<dbReference type="Proteomes" id="UP000292082">
    <property type="component" value="Unassembled WGS sequence"/>
</dbReference>
<keyword evidence="1" id="KW-0472">Membrane</keyword>
<organism evidence="2 3">
    <name type="scientific">Dichomitus squalens</name>
    <dbReference type="NCBI Taxonomy" id="114155"/>
    <lineage>
        <taxon>Eukaryota</taxon>
        <taxon>Fungi</taxon>
        <taxon>Dikarya</taxon>
        <taxon>Basidiomycota</taxon>
        <taxon>Agaricomycotina</taxon>
        <taxon>Agaricomycetes</taxon>
        <taxon>Polyporales</taxon>
        <taxon>Polyporaceae</taxon>
        <taxon>Dichomitus</taxon>
    </lineage>
</organism>
<protein>
    <submittedName>
        <fullName evidence="2">Uncharacterized protein</fullName>
    </submittedName>
</protein>
<keyword evidence="1" id="KW-0812">Transmembrane</keyword>
<name>A0A4Q9PHZ2_9APHY</name>
<proteinExistence type="predicted"/>
<accession>A0A4Q9PHZ2</accession>
<feature type="transmembrane region" description="Helical" evidence="1">
    <location>
        <begin position="14"/>
        <end position="33"/>
    </location>
</feature>
<reference evidence="2 3" key="1">
    <citation type="submission" date="2019-01" db="EMBL/GenBank/DDBJ databases">
        <title>Draft genome sequences of three monokaryotic isolates of the white-rot basidiomycete fungus Dichomitus squalens.</title>
        <authorList>
            <consortium name="DOE Joint Genome Institute"/>
            <person name="Lopez S.C."/>
            <person name="Andreopoulos B."/>
            <person name="Pangilinan J."/>
            <person name="Lipzen A."/>
            <person name="Riley R."/>
            <person name="Ahrendt S."/>
            <person name="Ng V."/>
            <person name="Barry K."/>
            <person name="Daum C."/>
            <person name="Grigoriev I.V."/>
            <person name="Hilden K.S."/>
            <person name="Makela M.R."/>
            <person name="de Vries R.P."/>
        </authorList>
    </citation>
    <scope>NUCLEOTIDE SEQUENCE [LARGE SCALE GENOMIC DNA]</scope>
    <source>
        <strain evidence="2 3">CBS 464.89</strain>
    </source>
</reference>
<keyword evidence="3" id="KW-1185">Reference proteome</keyword>
<sequence>MTRLNAWTVRMDSIPLLLPLLPATTTTLYRLLCYTRLKSAKLKHLEPLVCDASRVDSYDGPRHAVFGHVRHSFRRSATSLYGLAQKDPTIFGQMFTSIDLSWTFAHECWKSPGRSVASRPSLWTFFRVCRLMTSFAGPP</sequence>
<evidence type="ECO:0000313" key="3">
    <source>
        <dbReference type="Proteomes" id="UP000292082"/>
    </source>
</evidence>
<evidence type="ECO:0000256" key="1">
    <source>
        <dbReference type="SAM" id="Phobius"/>
    </source>
</evidence>
<gene>
    <name evidence="2" type="ORF">BD310DRAFT_937586</name>
</gene>
<dbReference type="EMBL" id="ML145208">
    <property type="protein sequence ID" value="TBU53657.1"/>
    <property type="molecule type" value="Genomic_DNA"/>
</dbReference>